<keyword evidence="1" id="KW-0732">Signal</keyword>
<sequence length="209" mass="22555">MRLVTRSALASALIVGLLATGLPASASTTTTTLPLARDVVGAVLPQAEDSQGEAEAADAVPTEEYTVSIGDAVYDDRDTGMMLSAPGCNAGDPESKRVTNWQRRNPNGVAKLVCGNSQFGWRHIAGRHGQDYQNIVTKYRLGRSWDDFAKWAMSTTVGAPQAAPVRNNNTWGYTAPIQIKNKQGQVVRTYSMLVSVSRSDEKIITAFPR</sequence>
<feature type="signal peptide" evidence="1">
    <location>
        <begin position="1"/>
        <end position="26"/>
    </location>
</feature>
<dbReference type="Proteomes" id="UP001226691">
    <property type="component" value="Unassembled WGS sequence"/>
</dbReference>
<comment type="caution">
    <text evidence="2">The sequence shown here is derived from an EMBL/GenBank/DDBJ whole genome shotgun (WGS) entry which is preliminary data.</text>
</comment>
<reference evidence="2 3" key="1">
    <citation type="submission" date="2023-07" db="EMBL/GenBank/DDBJ databases">
        <title>Functional and genomic diversity of the sorghum phyllosphere microbiome.</title>
        <authorList>
            <person name="Shade A."/>
        </authorList>
    </citation>
    <scope>NUCLEOTIDE SEQUENCE [LARGE SCALE GENOMIC DNA]</scope>
    <source>
        <strain evidence="2 3">SORGH_AS_1207</strain>
    </source>
</reference>
<accession>A0ABU0TUW8</accession>
<protein>
    <submittedName>
        <fullName evidence="2">Uncharacterized protein</fullName>
    </submittedName>
</protein>
<name>A0ABU0TUW8_MICTR</name>
<feature type="chain" id="PRO_5045684943" evidence="1">
    <location>
        <begin position="27"/>
        <end position="209"/>
    </location>
</feature>
<organism evidence="2 3">
    <name type="scientific">Microbacterium trichothecenolyticum</name>
    <name type="common">Aureobacterium trichothecenolyticum</name>
    <dbReference type="NCBI Taxonomy" id="69370"/>
    <lineage>
        <taxon>Bacteria</taxon>
        <taxon>Bacillati</taxon>
        <taxon>Actinomycetota</taxon>
        <taxon>Actinomycetes</taxon>
        <taxon>Micrococcales</taxon>
        <taxon>Microbacteriaceae</taxon>
        <taxon>Microbacterium</taxon>
    </lineage>
</organism>
<evidence type="ECO:0000313" key="3">
    <source>
        <dbReference type="Proteomes" id="UP001226691"/>
    </source>
</evidence>
<evidence type="ECO:0000313" key="2">
    <source>
        <dbReference type="EMBL" id="MDQ1123455.1"/>
    </source>
</evidence>
<keyword evidence="3" id="KW-1185">Reference proteome</keyword>
<evidence type="ECO:0000256" key="1">
    <source>
        <dbReference type="SAM" id="SignalP"/>
    </source>
</evidence>
<gene>
    <name evidence="2" type="ORF">QE412_002028</name>
</gene>
<proteinExistence type="predicted"/>
<dbReference type="EMBL" id="JAUTBF010000001">
    <property type="protein sequence ID" value="MDQ1123455.1"/>
    <property type="molecule type" value="Genomic_DNA"/>
</dbReference>